<dbReference type="InterPro" id="IPR036514">
    <property type="entry name" value="SGNH_hydro_sf"/>
</dbReference>
<dbReference type="Gene3D" id="3.40.50.1110">
    <property type="entry name" value="SGNH hydrolase"/>
    <property type="match status" value="1"/>
</dbReference>
<dbReference type="Pfam" id="PF00657">
    <property type="entry name" value="Lipase_GDSL"/>
    <property type="match status" value="1"/>
</dbReference>
<evidence type="ECO:0000313" key="2">
    <source>
        <dbReference type="EMBL" id="PIO67798.1"/>
    </source>
</evidence>
<name>A0A2G9UC33_TELCI</name>
<reference evidence="2 3" key="1">
    <citation type="submission" date="2015-09" db="EMBL/GenBank/DDBJ databases">
        <title>Draft genome of the parasitic nematode Teladorsagia circumcincta isolate WARC Sus (inbred).</title>
        <authorList>
            <person name="Mitreva M."/>
        </authorList>
    </citation>
    <scope>NUCLEOTIDE SEQUENCE [LARGE SCALE GENOMIC DNA]</scope>
    <source>
        <strain evidence="2 3">S</strain>
    </source>
</reference>
<dbReference type="GO" id="GO:0004620">
    <property type="term" value="F:phospholipase activity"/>
    <property type="evidence" value="ECO:0007669"/>
    <property type="project" value="InterPro"/>
</dbReference>
<accession>A0A2G9UC33</accession>
<dbReference type="PANTHER" id="PTHR21325">
    <property type="entry name" value="PHOSPHOLIPASE B, PLB1"/>
    <property type="match status" value="1"/>
</dbReference>
<dbReference type="InterPro" id="IPR001087">
    <property type="entry name" value="GDSL"/>
</dbReference>
<dbReference type="InterPro" id="IPR038885">
    <property type="entry name" value="PLB1"/>
</dbReference>
<dbReference type="OrthoDB" id="10265800at2759"/>
<dbReference type="SUPFAM" id="SSF52266">
    <property type="entry name" value="SGNH hydrolase"/>
    <property type="match status" value="1"/>
</dbReference>
<dbReference type="InterPro" id="IPR035547">
    <property type="entry name" value="Phospholipase_B"/>
</dbReference>
<organism evidence="2 3">
    <name type="scientific">Teladorsagia circumcincta</name>
    <name type="common">Brown stomach worm</name>
    <name type="synonym">Ostertagia circumcincta</name>
    <dbReference type="NCBI Taxonomy" id="45464"/>
    <lineage>
        <taxon>Eukaryota</taxon>
        <taxon>Metazoa</taxon>
        <taxon>Ecdysozoa</taxon>
        <taxon>Nematoda</taxon>
        <taxon>Chromadorea</taxon>
        <taxon>Rhabditida</taxon>
        <taxon>Rhabditina</taxon>
        <taxon>Rhabditomorpha</taxon>
        <taxon>Strongyloidea</taxon>
        <taxon>Trichostrongylidae</taxon>
        <taxon>Teladorsagia</taxon>
    </lineage>
</organism>
<dbReference type="AlphaFoldDB" id="A0A2G9UC33"/>
<dbReference type="GO" id="GO:0006644">
    <property type="term" value="P:phospholipid metabolic process"/>
    <property type="evidence" value="ECO:0007669"/>
    <property type="project" value="TreeGrafter"/>
</dbReference>
<dbReference type="Proteomes" id="UP000230423">
    <property type="component" value="Unassembled WGS sequence"/>
</dbReference>
<gene>
    <name evidence="2" type="ORF">TELCIR_10442</name>
</gene>
<feature type="region of interest" description="Disordered" evidence="1">
    <location>
        <begin position="1"/>
        <end position="29"/>
    </location>
</feature>
<dbReference type="PANTHER" id="PTHR21325:SF24">
    <property type="entry name" value="LIPASE_GDSL DOMAIN-CONTAINING PROTEIN"/>
    <property type="match status" value="1"/>
</dbReference>
<protein>
    <submittedName>
        <fullName evidence="2">GDSL-like protein</fullName>
    </submittedName>
</protein>
<dbReference type="EMBL" id="KZ347407">
    <property type="protein sequence ID" value="PIO67798.1"/>
    <property type="molecule type" value="Genomic_DNA"/>
</dbReference>
<evidence type="ECO:0000256" key="1">
    <source>
        <dbReference type="SAM" id="MobiDB-lite"/>
    </source>
</evidence>
<sequence>MEEKDVEQGQNSTNSEASTKKGENNPSEEQIYGDRMVVALLLRKEFCSNIVFERTGIIQPPPEDTFVEEAKRVISDFSNWDWKRDQYLRFTKDYPFGWPSFDCKTPAGDSEPTDAHHLSPWHFGVIGAIGDSLTAGRAAGAEFLSEIASDFRGLSFATGGQHNLSTQATLSNIFEHFSPGLKGASIGTAESDDALIAGFNLANSGAFATDLPRQAEELVSRIKAHPGVDSDREWKLINIFVGSNDLCKACSNQTLYGAEQYAANLQKAIRYLKDNLPRTYVNLVPPFHVEVLLETQPDNPFCVDLQRVSCRCLFESPKQSFKELKRSFDDTLSTFNTSEFQTSTFAVAISSGVNVENLATLGKSLNLAFIALDCFHFSQMAHDIVAKIIWSDLFKPPQLWTCPPEDCPYLRTPLNSENCSISNGKPTLMPEIRKVVYDRTAYLPSISELERRAFMEEHGLTFFLLILGNFQFTFLNHIDE</sequence>
<proteinExistence type="predicted"/>
<keyword evidence="3" id="KW-1185">Reference proteome</keyword>
<dbReference type="CDD" id="cd01824">
    <property type="entry name" value="Phospholipase_B_like"/>
    <property type="match status" value="1"/>
</dbReference>
<evidence type="ECO:0000313" key="3">
    <source>
        <dbReference type="Proteomes" id="UP000230423"/>
    </source>
</evidence>
<feature type="compositionally biased region" description="Polar residues" evidence="1">
    <location>
        <begin position="8"/>
        <end position="17"/>
    </location>
</feature>